<dbReference type="CDD" id="cd06222">
    <property type="entry name" value="RNase_H_like"/>
    <property type="match status" value="1"/>
</dbReference>
<feature type="domain" description="RNase H type-1" evidence="1">
    <location>
        <begin position="156"/>
        <end position="258"/>
    </location>
</feature>
<dbReference type="GO" id="GO:0004523">
    <property type="term" value="F:RNA-DNA hybrid ribonuclease activity"/>
    <property type="evidence" value="ECO:0007669"/>
    <property type="project" value="InterPro"/>
</dbReference>
<accession>A0A2I0HR30</accession>
<evidence type="ECO:0000313" key="3">
    <source>
        <dbReference type="Proteomes" id="UP000233551"/>
    </source>
</evidence>
<protein>
    <recommendedName>
        <fullName evidence="1">RNase H type-1 domain-containing protein</fullName>
    </recommendedName>
</protein>
<dbReference type="EMBL" id="PGOL01006119">
    <property type="protein sequence ID" value="PKI34169.1"/>
    <property type="molecule type" value="Genomic_DNA"/>
</dbReference>
<dbReference type="InterPro" id="IPR002156">
    <property type="entry name" value="RNaseH_domain"/>
</dbReference>
<dbReference type="AlphaFoldDB" id="A0A2I0HR30"/>
<dbReference type="Pfam" id="PF13456">
    <property type="entry name" value="RVT_3"/>
    <property type="match status" value="1"/>
</dbReference>
<gene>
    <name evidence="2" type="ORF">CRG98_045448</name>
</gene>
<dbReference type="Proteomes" id="UP000233551">
    <property type="component" value="Unassembled WGS sequence"/>
</dbReference>
<reference evidence="2 3" key="1">
    <citation type="submission" date="2017-11" db="EMBL/GenBank/DDBJ databases">
        <title>De-novo sequencing of pomegranate (Punica granatum L.) genome.</title>
        <authorList>
            <person name="Akparov Z."/>
            <person name="Amiraslanov A."/>
            <person name="Hajiyeva S."/>
            <person name="Abbasov M."/>
            <person name="Kaur K."/>
            <person name="Hamwieh A."/>
            <person name="Solovyev V."/>
            <person name="Salamov A."/>
            <person name="Braich B."/>
            <person name="Kosarev P."/>
            <person name="Mahmoud A."/>
            <person name="Hajiyev E."/>
            <person name="Babayeva S."/>
            <person name="Izzatullayeva V."/>
            <person name="Mammadov A."/>
            <person name="Mammadov A."/>
            <person name="Sharifova S."/>
            <person name="Ojaghi J."/>
            <person name="Eynullazada K."/>
            <person name="Bayramov B."/>
            <person name="Abdulazimova A."/>
            <person name="Shahmuradov I."/>
        </authorList>
    </citation>
    <scope>NUCLEOTIDE SEQUENCE [LARGE SCALE GENOMIC DNA]</scope>
    <source>
        <strain evidence="3">cv. AG2017</strain>
        <tissue evidence="2">Leaf</tissue>
    </source>
</reference>
<dbReference type="InterPro" id="IPR036397">
    <property type="entry name" value="RNaseH_sf"/>
</dbReference>
<name>A0A2I0HR30_PUNGR</name>
<dbReference type="PANTHER" id="PTHR47723:SF22">
    <property type="entry name" value="RNASE H TYPE-1 DOMAIN-CONTAINING PROTEIN"/>
    <property type="match status" value="1"/>
</dbReference>
<proteinExistence type="predicted"/>
<dbReference type="InterPro" id="IPR044730">
    <property type="entry name" value="RNase_H-like_dom_plant"/>
</dbReference>
<organism evidence="2 3">
    <name type="scientific">Punica granatum</name>
    <name type="common">Pomegranate</name>
    <dbReference type="NCBI Taxonomy" id="22663"/>
    <lineage>
        <taxon>Eukaryota</taxon>
        <taxon>Viridiplantae</taxon>
        <taxon>Streptophyta</taxon>
        <taxon>Embryophyta</taxon>
        <taxon>Tracheophyta</taxon>
        <taxon>Spermatophyta</taxon>
        <taxon>Magnoliopsida</taxon>
        <taxon>eudicotyledons</taxon>
        <taxon>Gunneridae</taxon>
        <taxon>Pentapetalae</taxon>
        <taxon>rosids</taxon>
        <taxon>malvids</taxon>
        <taxon>Myrtales</taxon>
        <taxon>Lythraceae</taxon>
        <taxon>Punica</taxon>
    </lineage>
</organism>
<dbReference type="InterPro" id="IPR012337">
    <property type="entry name" value="RNaseH-like_sf"/>
</dbReference>
<sequence length="273" mass="31049">MWNGSDWVWRLSWRRSSFDREELQRGELLIKLIEGVLLCPNAKDKLIWKYAPDETDFLSQIGTVTADEKSVLSVVRRVNLHHTFSLNVYAFGASGMRWRDGGVWVSVWIKAKNTNFPYSAADLLRSADGVKRWSRKSRLRRQLQWTKPPNGWLKWNVDGFSLGKPGRSGIGGILRDSYGFILCIISAPMGMKESNEAEVIALRRALQNTGSSPGADRLRLIVELDSSNAYTWVTKNKGHPWRLSADINMILALQDRFAEPLGIIVVWLSFLTI</sequence>
<keyword evidence="3" id="KW-1185">Reference proteome</keyword>
<dbReference type="GO" id="GO:0003676">
    <property type="term" value="F:nucleic acid binding"/>
    <property type="evidence" value="ECO:0007669"/>
    <property type="project" value="InterPro"/>
</dbReference>
<evidence type="ECO:0000313" key="2">
    <source>
        <dbReference type="EMBL" id="PKI34169.1"/>
    </source>
</evidence>
<dbReference type="PANTHER" id="PTHR47723">
    <property type="entry name" value="OS05G0353850 PROTEIN"/>
    <property type="match status" value="1"/>
</dbReference>
<comment type="caution">
    <text evidence="2">The sequence shown here is derived from an EMBL/GenBank/DDBJ whole genome shotgun (WGS) entry which is preliminary data.</text>
</comment>
<evidence type="ECO:0000259" key="1">
    <source>
        <dbReference type="Pfam" id="PF13456"/>
    </source>
</evidence>
<dbReference type="InterPro" id="IPR053151">
    <property type="entry name" value="RNase_H-like"/>
</dbReference>
<dbReference type="SUPFAM" id="SSF53098">
    <property type="entry name" value="Ribonuclease H-like"/>
    <property type="match status" value="1"/>
</dbReference>
<dbReference type="Gene3D" id="3.30.420.10">
    <property type="entry name" value="Ribonuclease H-like superfamily/Ribonuclease H"/>
    <property type="match status" value="1"/>
</dbReference>